<comment type="caution">
    <text evidence="9">The sequence shown here is derived from an EMBL/GenBank/DDBJ whole genome shotgun (WGS) entry which is preliminary data.</text>
</comment>
<feature type="transmembrane region" description="Helical" evidence="6">
    <location>
        <begin position="388"/>
        <end position="411"/>
    </location>
</feature>
<dbReference type="PANTHER" id="PTHR30572:SF18">
    <property type="entry name" value="ABC-TYPE MACROLIDE FAMILY EXPORT SYSTEM PERMEASE COMPONENT 2"/>
    <property type="match status" value="1"/>
</dbReference>
<keyword evidence="10" id="KW-1185">Reference proteome</keyword>
<accession>A0A916JGH1</accession>
<dbReference type="GO" id="GO:0022857">
    <property type="term" value="F:transmembrane transporter activity"/>
    <property type="evidence" value="ECO:0007669"/>
    <property type="project" value="TreeGrafter"/>
</dbReference>
<proteinExistence type="predicted"/>
<feature type="transmembrane region" description="Helical" evidence="6">
    <location>
        <begin position="21"/>
        <end position="41"/>
    </location>
</feature>
<dbReference type="GO" id="GO:0005886">
    <property type="term" value="C:plasma membrane"/>
    <property type="evidence" value="ECO:0007669"/>
    <property type="project" value="UniProtKB-SubCell"/>
</dbReference>
<dbReference type="Pfam" id="PF12704">
    <property type="entry name" value="MacB_PCD"/>
    <property type="match status" value="2"/>
</dbReference>
<evidence type="ECO:0000313" key="9">
    <source>
        <dbReference type="EMBL" id="CAG5005459.1"/>
    </source>
</evidence>
<feature type="transmembrane region" description="Helical" evidence="6">
    <location>
        <begin position="686"/>
        <end position="710"/>
    </location>
</feature>
<feature type="transmembrane region" description="Helical" evidence="6">
    <location>
        <begin position="342"/>
        <end position="368"/>
    </location>
</feature>
<keyword evidence="4 6" id="KW-1133">Transmembrane helix</keyword>
<keyword evidence="2" id="KW-1003">Cell membrane</keyword>
<evidence type="ECO:0000256" key="5">
    <source>
        <dbReference type="ARBA" id="ARBA00023136"/>
    </source>
</evidence>
<evidence type="ECO:0000313" key="10">
    <source>
        <dbReference type="Proteomes" id="UP000680038"/>
    </source>
</evidence>
<evidence type="ECO:0000256" key="4">
    <source>
        <dbReference type="ARBA" id="ARBA00022989"/>
    </source>
</evidence>
<protein>
    <recommendedName>
        <fullName evidence="11">ABC transport system permease protein</fullName>
    </recommendedName>
</protein>
<sequence length="809" mass="90301">MIRNYIKIALRNLLKNKVYTGINIFGLALGLTACLLIILYISEELSFDKHHKDADRIFRIATLAKTNTSVESEKWVAVAGPVAGGLISDFPEIEQITRIMRFPGFDRMLLKYEPGEKQFYETNGYYADSSIFQVLTYDFKYGDPLKSLHEPNTLVLSETLSAKLFGKQNPLGKVISIGLPFGNFNYTVSGVFRDNQKSHINAHFFLSMRNGDLGGWVDSQGNWATNNLFHTYIKLRAGSDAHAFEAKLPAFMARHAAADLKALGISKSFFLQPLRDIYLRSNFDNELSPNGSMTYLYIFGSIAAFLLLIACINFMNLSTAQSEKRAREVGIRKVMGAVKTSLIYQFLGESLAMALFALVLAVVFIRLFLPVFNNLTNKSLSLSQNTGFIGWIAAVTLLTGLLAGLYPAFYLSSFKPASVLKGKLRNSFSAVMLRKGLVVFQFTISIILILGAMVIGRQLSFIQHQNLGFDKDQQIIIPLKSAQSAHNFGVLKDEISSLPDVVSASSGSIYPGIETVEDLLFYPEHKSIHQATDIHFAAVENDYIETLGLKIISGRGFSKQFTADSNSIILNETAAKELGFNVKTAVGKTIYCELMNKRLGMQIVGVVQNYNYESLHKEIKPFGLTTTIGDKHQYFITRVKTQEYSKLITDFEQIWKKLNPDTPFTYSFLDQDFGNNYEKEHRTGRIVIYFTLIAIVIACLGLFGLATFSAEQRTKEIGVRKVLGASVLNVVGLLSKDFIVLIFIAMGIAAPVGWYTMNRWLEGFAYKIGIEWWMFVTVGMLAVGIGLLTISFQSIKAALMNPVKSLKME</sequence>
<dbReference type="PROSITE" id="PS51257">
    <property type="entry name" value="PROKAR_LIPOPROTEIN"/>
    <property type="match status" value="1"/>
</dbReference>
<organism evidence="9 10">
    <name type="scientific">Dyadobacter helix</name>
    <dbReference type="NCBI Taxonomy" id="2822344"/>
    <lineage>
        <taxon>Bacteria</taxon>
        <taxon>Pseudomonadati</taxon>
        <taxon>Bacteroidota</taxon>
        <taxon>Cytophagia</taxon>
        <taxon>Cytophagales</taxon>
        <taxon>Spirosomataceae</taxon>
        <taxon>Dyadobacter</taxon>
    </lineage>
</organism>
<keyword evidence="5 6" id="KW-0472">Membrane</keyword>
<name>A0A916JGH1_9BACT</name>
<dbReference type="RefSeq" id="WP_215240066.1">
    <property type="nucleotide sequence ID" value="NZ_CAJRAF010000002.1"/>
</dbReference>
<evidence type="ECO:0000256" key="1">
    <source>
        <dbReference type="ARBA" id="ARBA00004651"/>
    </source>
</evidence>
<dbReference type="InterPro" id="IPR050250">
    <property type="entry name" value="Macrolide_Exporter_MacB"/>
</dbReference>
<evidence type="ECO:0000259" key="7">
    <source>
        <dbReference type="Pfam" id="PF02687"/>
    </source>
</evidence>
<evidence type="ECO:0000256" key="6">
    <source>
        <dbReference type="SAM" id="Phobius"/>
    </source>
</evidence>
<reference evidence="9" key="1">
    <citation type="submission" date="2021-04" db="EMBL/GenBank/DDBJ databases">
        <authorList>
            <person name="Rodrigo-Torres L."/>
            <person name="Arahal R. D."/>
            <person name="Lucena T."/>
        </authorList>
    </citation>
    <scope>NUCLEOTIDE SEQUENCE</scope>
    <source>
        <strain evidence="9">CECT 9275</strain>
    </source>
</reference>
<feature type="domain" description="ABC3 transporter permease C-terminal" evidence="7">
    <location>
        <begin position="301"/>
        <end position="414"/>
    </location>
</feature>
<dbReference type="EMBL" id="CAJRAF010000002">
    <property type="protein sequence ID" value="CAG5005459.1"/>
    <property type="molecule type" value="Genomic_DNA"/>
</dbReference>
<feature type="domain" description="ABC3 transporter permease C-terminal" evidence="7">
    <location>
        <begin position="690"/>
        <end position="802"/>
    </location>
</feature>
<dbReference type="AlphaFoldDB" id="A0A916JGH1"/>
<evidence type="ECO:0000259" key="8">
    <source>
        <dbReference type="Pfam" id="PF12704"/>
    </source>
</evidence>
<evidence type="ECO:0000256" key="3">
    <source>
        <dbReference type="ARBA" id="ARBA00022692"/>
    </source>
</evidence>
<evidence type="ECO:0008006" key="11">
    <source>
        <dbReference type="Google" id="ProtNLM"/>
    </source>
</evidence>
<comment type="subcellular location">
    <subcellularLocation>
        <location evidence="1">Cell membrane</location>
        <topology evidence="1">Multi-pass membrane protein</topology>
    </subcellularLocation>
</comment>
<dbReference type="InterPro" id="IPR025857">
    <property type="entry name" value="MacB_PCD"/>
</dbReference>
<gene>
    <name evidence="9" type="ORF">DYBT9275_03585</name>
</gene>
<feature type="domain" description="MacB-like periplasmic core" evidence="8">
    <location>
        <begin position="444"/>
        <end position="610"/>
    </location>
</feature>
<feature type="transmembrane region" description="Helical" evidence="6">
    <location>
        <begin position="722"/>
        <end position="752"/>
    </location>
</feature>
<feature type="transmembrane region" description="Helical" evidence="6">
    <location>
        <begin position="432"/>
        <end position="455"/>
    </location>
</feature>
<feature type="domain" description="MacB-like periplasmic core" evidence="8">
    <location>
        <begin position="20"/>
        <end position="249"/>
    </location>
</feature>
<feature type="transmembrane region" description="Helical" evidence="6">
    <location>
        <begin position="772"/>
        <end position="792"/>
    </location>
</feature>
<dbReference type="Pfam" id="PF02687">
    <property type="entry name" value="FtsX"/>
    <property type="match status" value="2"/>
</dbReference>
<feature type="transmembrane region" description="Helical" evidence="6">
    <location>
        <begin position="295"/>
        <end position="317"/>
    </location>
</feature>
<keyword evidence="3 6" id="KW-0812">Transmembrane</keyword>
<dbReference type="PANTHER" id="PTHR30572">
    <property type="entry name" value="MEMBRANE COMPONENT OF TRANSPORTER-RELATED"/>
    <property type="match status" value="1"/>
</dbReference>
<dbReference type="Proteomes" id="UP000680038">
    <property type="component" value="Unassembled WGS sequence"/>
</dbReference>
<dbReference type="InterPro" id="IPR003838">
    <property type="entry name" value="ABC3_permease_C"/>
</dbReference>
<evidence type="ECO:0000256" key="2">
    <source>
        <dbReference type="ARBA" id="ARBA00022475"/>
    </source>
</evidence>